<proteinExistence type="predicted"/>
<dbReference type="InParanoid" id="A0A545AMY0"/>
<feature type="domain" description="DUF11" evidence="2">
    <location>
        <begin position="967"/>
        <end position="1078"/>
    </location>
</feature>
<dbReference type="PANTHER" id="PTHR34819">
    <property type="entry name" value="LARGE CYSTEINE-RICH PERIPLASMIC PROTEIN OMCB"/>
    <property type="match status" value="1"/>
</dbReference>
<dbReference type="SUPFAM" id="SSF49899">
    <property type="entry name" value="Concanavalin A-like lectins/glucanases"/>
    <property type="match status" value="1"/>
</dbReference>
<feature type="domain" description="DUF11" evidence="2">
    <location>
        <begin position="1206"/>
        <end position="1314"/>
    </location>
</feature>
<name>A0A545AMY0_9ACTN</name>
<feature type="transmembrane region" description="Helical" evidence="1">
    <location>
        <begin position="1331"/>
        <end position="1353"/>
    </location>
</feature>
<dbReference type="NCBIfam" id="TIGR01451">
    <property type="entry name" value="B_ant_repeat"/>
    <property type="match status" value="3"/>
</dbReference>
<feature type="domain" description="DUF7507" evidence="3">
    <location>
        <begin position="373"/>
        <end position="468"/>
    </location>
</feature>
<dbReference type="OrthoDB" id="3225333at2"/>
<feature type="domain" description="DUF11" evidence="2">
    <location>
        <begin position="842"/>
        <end position="958"/>
    </location>
</feature>
<dbReference type="RefSeq" id="WP_142706954.1">
    <property type="nucleotide sequence ID" value="NZ_VIRS01000017.1"/>
</dbReference>
<feature type="domain" description="DUF11" evidence="2">
    <location>
        <begin position="1087"/>
        <end position="1198"/>
    </location>
</feature>
<dbReference type="InterPro" id="IPR047589">
    <property type="entry name" value="DUF11_rpt"/>
</dbReference>
<dbReference type="InterPro" id="IPR055354">
    <property type="entry name" value="DUF7507"/>
</dbReference>
<dbReference type="InterPro" id="IPR051172">
    <property type="entry name" value="Chlamydia_OmcB"/>
</dbReference>
<evidence type="ECO:0000256" key="1">
    <source>
        <dbReference type="SAM" id="Phobius"/>
    </source>
</evidence>
<sequence>MGRVVRLRLAACAAALLALVMPGALVLAPLPGPRFPATAAAAATTAAGVAAATVAAAAAPPTGGTAVLGQDFHSSSVPDPNWAVSGQTCLTGAAPGSAAPSPSSGSAAIPGCAATGVGPAPVAGAAPGYLQLTDARVNATAAAVYQRPIPAPAGLSVTFAQYQYSQPAPDVDPGDGLAFFLVDGSTGASSVGGYGGSLGYAQSGANPGVAGGYLGLGFDVYGNFLRDVENRGQGCPAGQRSGSSDSDRLERNVVTLRGSGSGTTGYCYLASTTTGPPGQPTSTLTDTLRVTTANPEVARRWVNVQVTPAPNPRVVVLIRYGDADSWHQILDVPAPDNPPSSYKFGFTASSGGATDVHLISDVTASTINRLGDLRLVKQVSRAGTPLPATLTAGTAVPYEFMVSNGSLGTISNLVVTDSGSTTAITCDATTVPALPDPGGTTICRGTHTVTAADVSAGAITSTATASADLAGLPLTPVTSTLTVPVRAALSVTTQPATAGPYQIGQTVDYTYTLTNTGGAALDHLTVTDNRVTTGSISCAAATLAPGASTTCTGSTTLADSTITAAGTITNTATAAAVTPIGQSVSATGTASIPIRADLGLTLVASPTSPAVGDRITLTVTLRNAGPSAARNVTVSDQVANGLAYVSSVAGVGTTYTAATGAWTVPLLASGDSRTLTLAADVVSAGAVTNGATITGTDQPDANQADNSASVTLNASTPATDLAVTAFDSDFAPRAGRPTRIAVTAHNVGQRAATAVAVAVPLPSLLTLDSATPSTGAYDASSGRWTIGALAVGATATLDLVVRPSASGTVSVTAALVSAIPADANPLNDVDTAQLTVRPAQADLSITKTVSPAGVSVGDVVTYVVRVSNAGPDPAPAVVVRERLGALGADVLVGYSVSQGTVDVGSARWDVGGLAAGAAPATLTLRVRVGAARTVGNVAAAEDPGTVDPDPADNTAYASFSASPTPVDLAVHATIGRSTLVVGERTTVTLTATNRGPNVATAVVVHSSVPAGVAVTGANGDGSIDPAGVWTIGTLAVGAVARLTATVTATTAGQYTGTASLASVDERDVDASNDLTSLTLTVQPQANLSITKTVSPAEAQIGDVLTYTVTVSNAGPSPATDVEAIDPMRLSARIIGVTTSQGTFDRAGRVWSVGTLADGASATLTVIVAVTYVARAVNEVRITQSGALDPDPSDNAAQAVAWIPGADLATSVTVTRSGPAAVDAVVTVSNTGPDAASGVTVTVRMPTGPGPAGADPSVGSYSDGRWTVGALTPGAAPVLRLRLRAGAKPWTLSARAAAVYPLDPDHKNDTASAAVPAATPGPRPGLAATGRAVGGLALLGALFLLVGGMITTLTRKSPPR</sequence>
<reference evidence="4 5" key="1">
    <citation type="submission" date="2019-07" db="EMBL/GenBank/DDBJ databases">
        <title>Cryptosporangium phraense sp. nov., isolated from plant litter.</title>
        <authorList>
            <person name="Suriyachadkun C."/>
        </authorList>
    </citation>
    <scope>NUCLEOTIDE SEQUENCE [LARGE SCALE GENOMIC DNA]</scope>
    <source>
        <strain evidence="4 5">A-T 5661</strain>
    </source>
</reference>
<feature type="domain" description="DUF7507" evidence="3">
    <location>
        <begin position="488"/>
        <end position="586"/>
    </location>
</feature>
<organism evidence="4 5">
    <name type="scientific">Cryptosporangium phraense</name>
    <dbReference type="NCBI Taxonomy" id="2593070"/>
    <lineage>
        <taxon>Bacteria</taxon>
        <taxon>Bacillati</taxon>
        <taxon>Actinomycetota</taxon>
        <taxon>Actinomycetes</taxon>
        <taxon>Cryptosporangiales</taxon>
        <taxon>Cryptosporangiaceae</taxon>
        <taxon>Cryptosporangium</taxon>
    </lineage>
</organism>
<feature type="domain" description="DUF11" evidence="2">
    <location>
        <begin position="720"/>
        <end position="833"/>
    </location>
</feature>
<dbReference type="InterPro" id="IPR013783">
    <property type="entry name" value="Ig-like_fold"/>
</dbReference>
<keyword evidence="1" id="KW-1133">Transmembrane helix</keyword>
<keyword evidence="5" id="KW-1185">Reference proteome</keyword>
<dbReference type="Gene3D" id="2.60.40.1170">
    <property type="entry name" value="Mu homology domain, subdomain B"/>
    <property type="match status" value="1"/>
</dbReference>
<dbReference type="Pfam" id="PF24346">
    <property type="entry name" value="DUF7507"/>
    <property type="match status" value="2"/>
</dbReference>
<dbReference type="InterPro" id="IPR001434">
    <property type="entry name" value="OmcB-like_DUF11"/>
</dbReference>
<dbReference type="Gene3D" id="2.60.120.200">
    <property type="match status" value="1"/>
</dbReference>
<dbReference type="Proteomes" id="UP000317982">
    <property type="component" value="Unassembled WGS sequence"/>
</dbReference>
<dbReference type="GO" id="GO:0005975">
    <property type="term" value="P:carbohydrate metabolic process"/>
    <property type="evidence" value="ECO:0007669"/>
    <property type="project" value="UniProtKB-ARBA"/>
</dbReference>
<evidence type="ECO:0000259" key="2">
    <source>
        <dbReference type="Pfam" id="PF01345"/>
    </source>
</evidence>
<dbReference type="InterPro" id="IPR013320">
    <property type="entry name" value="ConA-like_dom_sf"/>
</dbReference>
<feature type="domain" description="DUF11" evidence="2">
    <location>
        <begin position="597"/>
        <end position="712"/>
    </location>
</feature>
<evidence type="ECO:0000313" key="5">
    <source>
        <dbReference type="Proteomes" id="UP000317982"/>
    </source>
</evidence>
<keyword evidence="1" id="KW-0812">Transmembrane</keyword>
<dbReference type="EMBL" id="VIRS01000017">
    <property type="protein sequence ID" value="TQS42646.1"/>
    <property type="molecule type" value="Genomic_DNA"/>
</dbReference>
<evidence type="ECO:0000313" key="4">
    <source>
        <dbReference type="EMBL" id="TQS42646.1"/>
    </source>
</evidence>
<dbReference type="Gene3D" id="2.60.40.10">
    <property type="entry name" value="Immunoglobulins"/>
    <property type="match status" value="3"/>
</dbReference>
<keyword evidence="1" id="KW-0472">Membrane</keyword>
<accession>A0A545AMY0</accession>
<evidence type="ECO:0000259" key="3">
    <source>
        <dbReference type="Pfam" id="PF24346"/>
    </source>
</evidence>
<comment type="caution">
    <text evidence="4">The sequence shown here is derived from an EMBL/GenBank/DDBJ whole genome shotgun (WGS) entry which is preliminary data.</text>
</comment>
<gene>
    <name evidence="4" type="ORF">FL583_23435</name>
</gene>
<dbReference type="Pfam" id="PF01345">
    <property type="entry name" value="DUF11"/>
    <property type="match status" value="6"/>
</dbReference>
<protein>
    <submittedName>
        <fullName evidence="4">DUF11 domain-containing protein</fullName>
    </submittedName>
</protein>